<evidence type="ECO:0000313" key="2">
    <source>
        <dbReference type="EMBL" id="KZV47201.1"/>
    </source>
</evidence>
<evidence type="ECO:0000313" key="3">
    <source>
        <dbReference type="Proteomes" id="UP000250235"/>
    </source>
</evidence>
<accession>A0A2Z7CJB0</accession>
<dbReference type="AlphaFoldDB" id="A0A2Z7CJB0"/>
<dbReference type="EMBL" id="KQ995304">
    <property type="protein sequence ID" value="KZV47201.1"/>
    <property type="molecule type" value="Genomic_DNA"/>
</dbReference>
<dbReference type="Proteomes" id="UP000250235">
    <property type="component" value="Unassembled WGS sequence"/>
</dbReference>
<feature type="coiled-coil region" evidence="1">
    <location>
        <begin position="21"/>
        <end position="51"/>
    </location>
</feature>
<dbReference type="PANTHER" id="PTHR37212">
    <property type="entry name" value="ACTIN PROTEIN 2/3 COMPLEX SUBUNIT-LIKE PROTEIN"/>
    <property type="match status" value="1"/>
</dbReference>
<reference evidence="2 3" key="1">
    <citation type="journal article" date="2015" name="Proc. Natl. Acad. Sci. U.S.A.">
        <title>The resurrection genome of Boea hygrometrica: A blueprint for survival of dehydration.</title>
        <authorList>
            <person name="Xiao L."/>
            <person name="Yang G."/>
            <person name="Zhang L."/>
            <person name="Yang X."/>
            <person name="Zhao S."/>
            <person name="Ji Z."/>
            <person name="Zhou Q."/>
            <person name="Hu M."/>
            <person name="Wang Y."/>
            <person name="Chen M."/>
            <person name="Xu Y."/>
            <person name="Jin H."/>
            <person name="Xiao X."/>
            <person name="Hu G."/>
            <person name="Bao F."/>
            <person name="Hu Y."/>
            <person name="Wan P."/>
            <person name="Li L."/>
            <person name="Deng X."/>
            <person name="Kuang T."/>
            <person name="Xiang C."/>
            <person name="Zhu J.K."/>
            <person name="Oliver M.J."/>
            <person name="He Y."/>
        </authorList>
    </citation>
    <scope>NUCLEOTIDE SEQUENCE [LARGE SCALE GENOMIC DNA]</scope>
    <source>
        <strain evidence="3">cv. XS01</strain>
    </source>
</reference>
<proteinExistence type="predicted"/>
<evidence type="ECO:0008006" key="4">
    <source>
        <dbReference type="Google" id="ProtNLM"/>
    </source>
</evidence>
<keyword evidence="3" id="KW-1185">Reference proteome</keyword>
<protein>
    <recommendedName>
        <fullName evidence="4">Coiled-coil SMC6 And NSE5 INteracting (CANIN) domain-containing protein</fullName>
    </recommendedName>
</protein>
<gene>
    <name evidence="2" type="ORF">F511_05252</name>
</gene>
<dbReference type="PANTHER" id="PTHR37212:SF2">
    <property type="entry name" value="ACTIN PROTEIN 2_3 COMPLEX SUBUNIT-LIKE PROTEIN"/>
    <property type="match status" value="1"/>
</dbReference>
<name>A0A2Z7CJB0_9LAMI</name>
<dbReference type="OrthoDB" id="674980at2759"/>
<evidence type="ECO:0000256" key="1">
    <source>
        <dbReference type="SAM" id="Coils"/>
    </source>
</evidence>
<organism evidence="2 3">
    <name type="scientific">Dorcoceras hygrometricum</name>
    <dbReference type="NCBI Taxonomy" id="472368"/>
    <lineage>
        <taxon>Eukaryota</taxon>
        <taxon>Viridiplantae</taxon>
        <taxon>Streptophyta</taxon>
        <taxon>Embryophyta</taxon>
        <taxon>Tracheophyta</taxon>
        <taxon>Spermatophyta</taxon>
        <taxon>Magnoliopsida</taxon>
        <taxon>eudicotyledons</taxon>
        <taxon>Gunneridae</taxon>
        <taxon>Pentapetalae</taxon>
        <taxon>asterids</taxon>
        <taxon>lamiids</taxon>
        <taxon>Lamiales</taxon>
        <taxon>Gesneriaceae</taxon>
        <taxon>Didymocarpoideae</taxon>
        <taxon>Trichosporeae</taxon>
        <taxon>Loxocarpinae</taxon>
        <taxon>Dorcoceras</taxon>
    </lineage>
</organism>
<sequence>MAETYDPLDFEFEDSIPTSPVAKKKKKLIDLDDLLEDYQKEQKKINEKKSKRTKIRKVSEGEDEFDDATEARLAECVDKCEKEAQTFTICINQVGGDDAMPVWCIQVFGDQKIFPQQEYPDEKSCVLLQSFINHELNSLVELNIEEGEKFLEGLLADGWLLNLVYTCGSVERSIATWIFNLMLYSSNKTLVTAACDFWCTILNTKDKADLSNIKIDWLPRYLDFRRALENYGFLLSSPPTSSSDVDMVHSEVEELLCIIVSFFLDRQLLGLSVILYECMLSTLNFFRYEEWHDSCDKIATSLANRSPRDINCLRVVESIVGVDTRSKQLRSSVAFQFLVVILDEKVSDAEETLRLLISINVKEKNCDLFKIYICLNLAENWLFLDLSLKENKSVQRLWGIFLQNCACGITINDSRSYASNVRKMHLFLPSTTLTFVTLVFKMTYKNQIKCTGSLYSIISSSRNSHVIILQVHALECSKS</sequence>
<keyword evidence="1" id="KW-0175">Coiled coil</keyword>